<evidence type="ECO:0000259" key="3">
    <source>
        <dbReference type="PROSITE" id="PS50837"/>
    </source>
</evidence>
<dbReference type="Pfam" id="PF22939">
    <property type="entry name" value="WHD_GPIID"/>
    <property type="match status" value="1"/>
</dbReference>
<dbReference type="Pfam" id="PF24883">
    <property type="entry name" value="NPHP3_N"/>
    <property type="match status" value="1"/>
</dbReference>
<dbReference type="OrthoDB" id="4062651at2759"/>
<gene>
    <name evidence="4" type="ORF">K491DRAFT_644350</name>
</gene>
<name>A0A6A6SHX0_9PLEO</name>
<dbReference type="InterPro" id="IPR056125">
    <property type="entry name" value="DUF7708"/>
</dbReference>
<dbReference type="AlphaFoldDB" id="A0A6A6SHX0"/>
<keyword evidence="1" id="KW-0677">Repeat</keyword>
<feature type="region of interest" description="Disordered" evidence="2">
    <location>
        <begin position="1174"/>
        <end position="1197"/>
    </location>
</feature>
<keyword evidence="5" id="KW-1185">Reference proteome</keyword>
<dbReference type="PANTHER" id="PTHR10039:SF14">
    <property type="entry name" value="NACHT DOMAIN-CONTAINING PROTEIN"/>
    <property type="match status" value="1"/>
</dbReference>
<dbReference type="InterPro" id="IPR027417">
    <property type="entry name" value="P-loop_NTPase"/>
</dbReference>
<proteinExistence type="predicted"/>
<evidence type="ECO:0000256" key="2">
    <source>
        <dbReference type="SAM" id="MobiDB-lite"/>
    </source>
</evidence>
<sequence>MANATDDDHFQGVFESAITEFRAHVKNDDLYREILQTKSIDEVYQVTDKLQEDQARTGRLRHLSKIEPFLVGVKNYASVIEVFMQAKPDVLALIWGPIKLILQWADVLKQSMDAIIDITAEIGDLLPEFERSSQMFSANPVIKDVLILFFRDLLDFYAVALKFFSLPRLRIVFEALWPRQRDKIKIVGKHIQRHALLLRNEVRLEHIQAEYNSRIRALDHFEKSEASHLRQEYHSLRTSVAPRTYEDKLQYLDDHSCHEAGTWLMKHKNFRNWVDTTKSSSAVLWLQGIPGSGKTHLARRVVHEVQGNGHTLFIFLSNAYSSTTTVLGLLHSLIFQLSASDDDLQAIVCQSSGDSFRRRTEVAQDIFKTLLSSTTATRIIVDGLDEIDDSTRSRILSLLLHLTTEVDGLRMLISSRPEADLTGVLGEKYPTIRVNEHNGGGIQFYIAQCKQKWYRDRHFSPETRKEMERLLVPLVAKAKGMFLYAKIVLDSVRLLDPDDIMEDLKVLPETLNDAYGRILDRINRLDSPIAKEKARTTIGWIGVSPTPLTIYELEQALVVHMKGISGTGIVKAKLPIAELCGPIVEVVEDYVQFVHFTVYEFFMSSRIDLAIDPQESRLSLAACALTYLCQRHHEPSLDAETRSEYINEGAYRLHSFASSFWLKLIEDASENGALGTLPAKLMKLLETLYETRANNIHEGEEQERTAPTLQSLKKKNPSLCTNVDKSLSFRSLCSGSIFNLRNGEAWINLDPLSISHASCEIVKQMDAFISLVKMDKIMETTLQNHYGKRCFKCTFLGCGFERQGFEWKSHRDSHVRNHAKPWQCHIPDCEFESGGFLSRKMRDEHLQSFHLQEKLLVQSSTEKLDDDERKALCFDLVKANDTPGLKILLTDGMGQSTNFLLDLIACAAQYASPEVLKILANVESPVWKSIFPNHRLLINKSGFTKALIHPSVAGHRSNNLEYILHSQEADWPHVKWNIGILRAVKQQGLTTIFRCGDYEALEIMRVWVEEDLLEDTKHTHLVTAAMISATEKDPYRERLLLDLWEKVPLGWWAKTTWKNAIVNVAATTCSIDLAQFVLQRGVPVDWKLSKTAFTPLMHALRKPTENAAHLAKFFLFHGADTMPTVTTKRKDPASRRFVGTSNKVDLSKEKGAQEISKWLGITWEELVEQVKTARKELEDSKTKKEVEGGGSSDNQTA</sequence>
<dbReference type="Gene3D" id="3.40.50.300">
    <property type="entry name" value="P-loop containing nucleotide triphosphate hydrolases"/>
    <property type="match status" value="1"/>
</dbReference>
<feature type="domain" description="NACHT" evidence="3">
    <location>
        <begin position="282"/>
        <end position="421"/>
    </location>
</feature>
<dbReference type="InterPro" id="IPR036770">
    <property type="entry name" value="Ankyrin_rpt-contain_sf"/>
</dbReference>
<reference evidence="4" key="1">
    <citation type="journal article" date="2020" name="Stud. Mycol.">
        <title>101 Dothideomycetes genomes: a test case for predicting lifestyles and emergence of pathogens.</title>
        <authorList>
            <person name="Haridas S."/>
            <person name="Albert R."/>
            <person name="Binder M."/>
            <person name="Bloem J."/>
            <person name="Labutti K."/>
            <person name="Salamov A."/>
            <person name="Andreopoulos B."/>
            <person name="Baker S."/>
            <person name="Barry K."/>
            <person name="Bills G."/>
            <person name="Bluhm B."/>
            <person name="Cannon C."/>
            <person name="Castanera R."/>
            <person name="Culley D."/>
            <person name="Daum C."/>
            <person name="Ezra D."/>
            <person name="Gonzalez J."/>
            <person name="Henrissat B."/>
            <person name="Kuo A."/>
            <person name="Liang C."/>
            <person name="Lipzen A."/>
            <person name="Lutzoni F."/>
            <person name="Magnuson J."/>
            <person name="Mondo S."/>
            <person name="Nolan M."/>
            <person name="Ohm R."/>
            <person name="Pangilinan J."/>
            <person name="Park H.-J."/>
            <person name="Ramirez L."/>
            <person name="Alfaro M."/>
            <person name="Sun H."/>
            <person name="Tritt A."/>
            <person name="Yoshinaga Y."/>
            <person name="Zwiers L.-H."/>
            <person name="Turgeon B."/>
            <person name="Goodwin S."/>
            <person name="Spatafora J."/>
            <person name="Crous P."/>
            <person name="Grigoriev I."/>
        </authorList>
    </citation>
    <scope>NUCLEOTIDE SEQUENCE</scope>
    <source>
        <strain evidence="4">CBS 122681</strain>
    </source>
</reference>
<evidence type="ECO:0000313" key="5">
    <source>
        <dbReference type="Proteomes" id="UP000799324"/>
    </source>
</evidence>
<organism evidence="4 5">
    <name type="scientific">Lophiostoma macrostomum CBS 122681</name>
    <dbReference type="NCBI Taxonomy" id="1314788"/>
    <lineage>
        <taxon>Eukaryota</taxon>
        <taxon>Fungi</taxon>
        <taxon>Dikarya</taxon>
        <taxon>Ascomycota</taxon>
        <taxon>Pezizomycotina</taxon>
        <taxon>Dothideomycetes</taxon>
        <taxon>Pleosporomycetidae</taxon>
        <taxon>Pleosporales</taxon>
        <taxon>Lophiostomataceae</taxon>
        <taxon>Lophiostoma</taxon>
    </lineage>
</organism>
<dbReference type="InterPro" id="IPR007111">
    <property type="entry name" value="NACHT_NTPase"/>
</dbReference>
<accession>A0A6A6SHX0</accession>
<evidence type="ECO:0000313" key="4">
    <source>
        <dbReference type="EMBL" id="KAF2647160.1"/>
    </source>
</evidence>
<protein>
    <recommendedName>
        <fullName evidence="3">NACHT domain-containing protein</fullName>
    </recommendedName>
</protein>
<dbReference type="PANTHER" id="PTHR10039">
    <property type="entry name" value="AMELOGENIN"/>
    <property type="match status" value="1"/>
</dbReference>
<dbReference type="PROSITE" id="PS50837">
    <property type="entry name" value="NACHT"/>
    <property type="match status" value="1"/>
</dbReference>
<dbReference type="InterPro" id="IPR054471">
    <property type="entry name" value="GPIID_WHD"/>
</dbReference>
<evidence type="ECO:0000256" key="1">
    <source>
        <dbReference type="ARBA" id="ARBA00022737"/>
    </source>
</evidence>
<dbReference type="SUPFAM" id="SSF48403">
    <property type="entry name" value="Ankyrin repeat"/>
    <property type="match status" value="1"/>
</dbReference>
<dbReference type="Proteomes" id="UP000799324">
    <property type="component" value="Unassembled WGS sequence"/>
</dbReference>
<dbReference type="Pfam" id="PF24809">
    <property type="entry name" value="DUF7708"/>
    <property type="match status" value="1"/>
</dbReference>
<dbReference type="InterPro" id="IPR056884">
    <property type="entry name" value="NPHP3-like_N"/>
</dbReference>
<dbReference type="EMBL" id="MU004671">
    <property type="protein sequence ID" value="KAF2647160.1"/>
    <property type="molecule type" value="Genomic_DNA"/>
</dbReference>
<feature type="compositionally biased region" description="Basic and acidic residues" evidence="2">
    <location>
        <begin position="1174"/>
        <end position="1187"/>
    </location>
</feature>
<dbReference type="SUPFAM" id="SSF52540">
    <property type="entry name" value="P-loop containing nucleoside triphosphate hydrolases"/>
    <property type="match status" value="1"/>
</dbReference>